<dbReference type="SUPFAM" id="SSF49785">
    <property type="entry name" value="Galactose-binding domain-like"/>
    <property type="match status" value="1"/>
</dbReference>
<evidence type="ECO:0000256" key="1">
    <source>
        <dbReference type="ARBA" id="ARBA00022801"/>
    </source>
</evidence>
<dbReference type="InterPro" id="IPR000383">
    <property type="entry name" value="Xaa-Pro-like_dom"/>
</dbReference>
<dbReference type="InterPro" id="IPR050585">
    <property type="entry name" value="Xaa-Pro_dipeptidyl-ppase/CocE"/>
</dbReference>
<dbReference type="PANTHER" id="PTHR43056">
    <property type="entry name" value="PEPTIDASE S9 PROLYL OLIGOPEPTIDASE"/>
    <property type="match status" value="1"/>
</dbReference>
<dbReference type="SUPFAM" id="SSF53474">
    <property type="entry name" value="alpha/beta-Hydrolases"/>
    <property type="match status" value="1"/>
</dbReference>
<keyword evidence="1 4" id="KW-0378">Hydrolase</keyword>
<dbReference type="Pfam" id="PF08530">
    <property type="entry name" value="PepX_C"/>
    <property type="match status" value="1"/>
</dbReference>
<organism evidence="4 5">
    <name type="scientific">Actinomadura spongiicola</name>
    <dbReference type="NCBI Taxonomy" id="2303421"/>
    <lineage>
        <taxon>Bacteria</taxon>
        <taxon>Bacillati</taxon>
        <taxon>Actinomycetota</taxon>
        <taxon>Actinomycetes</taxon>
        <taxon>Streptosporangiales</taxon>
        <taxon>Thermomonosporaceae</taxon>
        <taxon>Actinomadura</taxon>
    </lineage>
</organism>
<dbReference type="Gene3D" id="3.40.50.1820">
    <property type="entry name" value="alpha/beta hydrolase"/>
    <property type="match status" value="1"/>
</dbReference>
<feature type="region of interest" description="Disordered" evidence="2">
    <location>
        <begin position="528"/>
        <end position="548"/>
    </location>
</feature>
<reference evidence="4 5" key="1">
    <citation type="submission" date="2018-08" db="EMBL/GenBank/DDBJ databases">
        <title>Actinomadura spongicola sp. nov., isolated from marine sponge Leucetta chagosensis.</title>
        <authorList>
            <person name="Li L."/>
            <person name="Lin H.W."/>
        </authorList>
    </citation>
    <scope>NUCLEOTIDE SEQUENCE [LARGE SCALE GENOMIC DNA]</scope>
    <source>
        <strain evidence="4 5">LHW52907</strain>
    </source>
</reference>
<evidence type="ECO:0000313" key="5">
    <source>
        <dbReference type="Proteomes" id="UP000262882"/>
    </source>
</evidence>
<evidence type="ECO:0000313" key="4">
    <source>
        <dbReference type="EMBL" id="RFS83014.1"/>
    </source>
</evidence>
<dbReference type="SMART" id="SM00939">
    <property type="entry name" value="PepX_C"/>
    <property type="match status" value="1"/>
</dbReference>
<dbReference type="Gene3D" id="2.60.120.260">
    <property type="entry name" value="Galactose-binding domain-like"/>
    <property type="match status" value="1"/>
</dbReference>
<dbReference type="RefSeq" id="WP_117401710.1">
    <property type="nucleotide sequence ID" value="NZ_QVNQ01000007.1"/>
</dbReference>
<dbReference type="InterPro" id="IPR005674">
    <property type="entry name" value="CocE/Ser_esterase"/>
</dbReference>
<evidence type="ECO:0000256" key="2">
    <source>
        <dbReference type="SAM" id="MobiDB-lite"/>
    </source>
</evidence>
<dbReference type="OrthoDB" id="5240615at2"/>
<dbReference type="InterPro" id="IPR013736">
    <property type="entry name" value="Xaa-Pro_dipept_C"/>
</dbReference>
<evidence type="ECO:0000259" key="3">
    <source>
        <dbReference type="SMART" id="SM00939"/>
    </source>
</evidence>
<proteinExistence type="predicted"/>
<dbReference type="InterPro" id="IPR029058">
    <property type="entry name" value="AB_hydrolase_fold"/>
</dbReference>
<sequence length="583" mass="64118">MTEIHSITVDRMVPVPMRDGAVLRADVYRPAGQRCPALLFRTPYDRTGLGMYGTFAMRAASAGYAVLFQDTRGRGASGGTFTPFVHELEDGYDTIDWVAGQSWCDGGVGMFGGSYDGVTQWQAAMSGHPALKAIAPNVTAADYHHGWVYRGGAFQLGFSLGWTLSLAAHNAARDTNFASIRGGITDALDDLPGSALRLPLHDHPYLDRVAPYYREWLEHPAYDAYWERLDVSRAHPDIDVAAFNMGGWYDTFLVGTLANFTGLREHGRDPVRSRQRLLVGPWPHEGLFSGNPVGEWNFGGRSTGPAIDADGLQLRWFDTWLRDADTGMAGEPPVLLYTMGASEWRVAESWPLPGTEFQDWYLHSRGRANTLDGDGTLRRDKPDGQPPDTYLYNPRNPVPTRGGALCCNSVHSRAGVFDQRPIEAREDVLVYTSEPLTEPLEVTGPVSVVLHASTSAPDTDWTAKLVDVEPCGYARNLTDGIIRASYRYSTREPSPVTPGDVVEYRIDLGATSNVFLPGHRIRLEVSSSNFPHFDRNPNTGEPAGRSDRVASALQTVHHDGPYLSRVELPVVPEGAATPYKRES</sequence>
<accession>A0A372GC93</accession>
<dbReference type="Pfam" id="PF02129">
    <property type="entry name" value="Peptidase_S15"/>
    <property type="match status" value="1"/>
</dbReference>
<keyword evidence="5" id="KW-1185">Reference proteome</keyword>
<dbReference type="NCBIfam" id="TIGR00976">
    <property type="entry name" value="CocE_NonD"/>
    <property type="match status" value="1"/>
</dbReference>
<dbReference type="AlphaFoldDB" id="A0A372GC93"/>
<comment type="caution">
    <text evidence="4">The sequence shown here is derived from an EMBL/GenBank/DDBJ whole genome shotgun (WGS) entry which is preliminary data.</text>
</comment>
<dbReference type="GO" id="GO:0008239">
    <property type="term" value="F:dipeptidyl-peptidase activity"/>
    <property type="evidence" value="ECO:0007669"/>
    <property type="project" value="InterPro"/>
</dbReference>
<feature type="domain" description="Xaa-Pro dipeptidyl-peptidase C-terminal" evidence="3">
    <location>
        <begin position="314"/>
        <end position="567"/>
    </location>
</feature>
<protein>
    <submittedName>
        <fullName evidence="4">CocE/NonD family hydrolase</fullName>
    </submittedName>
</protein>
<dbReference type="InterPro" id="IPR008979">
    <property type="entry name" value="Galactose-bd-like_sf"/>
</dbReference>
<dbReference type="PANTHER" id="PTHR43056:SF10">
    <property type="entry name" value="COCE_NOND FAMILY, PUTATIVE (AFU_ORTHOLOGUE AFUA_7G00600)-RELATED"/>
    <property type="match status" value="1"/>
</dbReference>
<gene>
    <name evidence="4" type="ORF">D0T12_22725</name>
</gene>
<dbReference type="Proteomes" id="UP000262882">
    <property type="component" value="Unassembled WGS sequence"/>
</dbReference>
<dbReference type="EMBL" id="QVNQ01000007">
    <property type="protein sequence ID" value="RFS83014.1"/>
    <property type="molecule type" value="Genomic_DNA"/>
</dbReference>
<name>A0A372GC93_9ACTN</name>
<dbReference type="Gene3D" id="1.10.3020.10">
    <property type="entry name" value="alpha-amino acid ester hydrolase ( Helical cap domain)"/>
    <property type="match status" value="1"/>
</dbReference>